<evidence type="ECO:0000313" key="2">
    <source>
        <dbReference type="EMBL" id="TVO31301.1"/>
    </source>
</evidence>
<accession>A0A557NS95</accession>
<dbReference type="AlphaFoldDB" id="A0A557NS95"/>
<gene>
    <name evidence="2" type="ORF">FOF44_18110</name>
</gene>
<comment type="caution">
    <text evidence="2">The sequence shown here is derived from an EMBL/GenBank/DDBJ whole genome shotgun (WGS) entry which is preliminary data.</text>
</comment>
<evidence type="ECO:0000256" key="1">
    <source>
        <dbReference type="SAM" id="Phobius"/>
    </source>
</evidence>
<feature type="transmembrane region" description="Helical" evidence="1">
    <location>
        <begin position="9"/>
        <end position="27"/>
    </location>
</feature>
<organism evidence="2 3">
    <name type="scientific">Vibrio algivorus</name>
    <dbReference type="NCBI Taxonomy" id="1667024"/>
    <lineage>
        <taxon>Bacteria</taxon>
        <taxon>Pseudomonadati</taxon>
        <taxon>Pseudomonadota</taxon>
        <taxon>Gammaproteobacteria</taxon>
        <taxon>Vibrionales</taxon>
        <taxon>Vibrionaceae</taxon>
        <taxon>Vibrio</taxon>
    </lineage>
</organism>
<name>A0A557NS95_9VIBR</name>
<keyword evidence="1" id="KW-0812">Transmembrane</keyword>
<protein>
    <submittedName>
        <fullName evidence="2">Uncharacterized protein</fullName>
    </submittedName>
</protein>
<proteinExistence type="predicted"/>
<keyword evidence="1" id="KW-0472">Membrane</keyword>
<dbReference type="OrthoDB" id="5826706at2"/>
<reference evidence="2 3" key="1">
    <citation type="submission" date="2019-07" db="EMBL/GenBank/DDBJ databases">
        <title>The draft genome sequence of Vibrio algivorus M1486.</title>
        <authorList>
            <person name="Meng X."/>
        </authorList>
    </citation>
    <scope>NUCLEOTIDE SEQUENCE [LARGE SCALE GENOMIC DNA]</scope>
    <source>
        <strain evidence="2 3">M1486</strain>
    </source>
</reference>
<dbReference type="EMBL" id="VMKJ01000083">
    <property type="protein sequence ID" value="TVO31301.1"/>
    <property type="molecule type" value="Genomic_DNA"/>
</dbReference>
<evidence type="ECO:0000313" key="3">
    <source>
        <dbReference type="Proteomes" id="UP000319828"/>
    </source>
</evidence>
<sequence length="226" mass="25050">MLTRKEKRIVWGVALLLFWGFIGRHIFDYFYAEHKRGQFLAKYPTVATIGNSGGISDTDFYGVDAYVEDTRGGGADLGYGAVAGYPGASASIGIGVPKHINAAWGLLNKRKEGQTGKVGFAAYYRIDADIDSELAKKKIETLQSYYKNFPRKDGVMQVIVNKEKVYVFFTLKCFSKVKDCTPNENADPNGYVVKSPKNLTDVVVLFEGEGEVSSTPFKGTSFDRQY</sequence>
<dbReference type="Proteomes" id="UP000319828">
    <property type="component" value="Unassembled WGS sequence"/>
</dbReference>
<dbReference type="RefSeq" id="WP_144389283.1">
    <property type="nucleotide sequence ID" value="NZ_VMKJ01000083.1"/>
</dbReference>
<keyword evidence="1" id="KW-1133">Transmembrane helix</keyword>